<reference evidence="3" key="1">
    <citation type="submission" date="2019-10" db="EMBL/GenBank/DDBJ databases">
        <title>Streptomyces sp. nov., a novel actinobacterium isolated from alkaline environment.</title>
        <authorList>
            <person name="Golinska P."/>
        </authorList>
    </citation>
    <scope>NUCLEOTIDE SEQUENCE [LARGE SCALE GENOMIC DNA]</scope>
    <source>
        <strain evidence="3">DSM 42118</strain>
    </source>
</reference>
<dbReference type="SUPFAM" id="SSF46785">
    <property type="entry name" value="Winged helix' DNA-binding domain"/>
    <property type="match status" value="1"/>
</dbReference>
<evidence type="ECO:0000313" key="2">
    <source>
        <dbReference type="EMBL" id="MBB0245438.1"/>
    </source>
</evidence>
<dbReference type="PANTHER" id="PTHR36221">
    <property type="entry name" value="DUF742 DOMAIN-CONTAINING PROTEIN"/>
    <property type="match status" value="1"/>
</dbReference>
<dbReference type="InterPro" id="IPR036390">
    <property type="entry name" value="WH_DNA-bd_sf"/>
</dbReference>
<comment type="caution">
    <text evidence="2">The sequence shown here is derived from an EMBL/GenBank/DDBJ whole genome shotgun (WGS) entry which is preliminary data.</text>
</comment>
<sequence>MNPPPRRPGRDAGLVRPSTITGGRTAPSRNTIDHATLVLPPPNPPEQTDLGPEQLRVLRLCEPGVLSAAEISAHLNLPISVLTILISNLKDSGHVTTRSPVPPAALPDRQLLEEVLSGLRRLRT</sequence>
<proteinExistence type="predicted"/>
<gene>
    <name evidence="2" type="ORF">FNQ90_15345</name>
</gene>
<dbReference type="InterPro" id="IPR007995">
    <property type="entry name" value="DUF742"/>
</dbReference>
<protein>
    <submittedName>
        <fullName evidence="2">DUF742 domain-containing protein</fullName>
    </submittedName>
</protein>
<dbReference type="AlphaFoldDB" id="A0A7W3TEP5"/>
<organism evidence="2 3">
    <name type="scientific">Streptomyces alkaliphilus</name>
    <dbReference type="NCBI Taxonomy" id="1472722"/>
    <lineage>
        <taxon>Bacteria</taxon>
        <taxon>Bacillati</taxon>
        <taxon>Actinomycetota</taxon>
        <taxon>Actinomycetes</taxon>
        <taxon>Kitasatosporales</taxon>
        <taxon>Streptomycetaceae</taxon>
        <taxon>Streptomyces</taxon>
    </lineage>
</organism>
<feature type="region of interest" description="Disordered" evidence="1">
    <location>
        <begin position="1"/>
        <end position="50"/>
    </location>
</feature>
<dbReference type="RefSeq" id="WP_143617695.1">
    <property type="nucleotide sequence ID" value="NZ_VJYJ02000056.1"/>
</dbReference>
<accession>A0A7W3TEP5</accession>
<dbReference type="Pfam" id="PF05331">
    <property type="entry name" value="DUF742"/>
    <property type="match status" value="1"/>
</dbReference>
<keyword evidence="3" id="KW-1185">Reference proteome</keyword>
<name>A0A7W3TEP5_9ACTN</name>
<evidence type="ECO:0000313" key="3">
    <source>
        <dbReference type="Proteomes" id="UP000538929"/>
    </source>
</evidence>
<feature type="compositionally biased region" description="Polar residues" evidence="1">
    <location>
        <begin position="18"/>
        <end position="30"/>
    </location>
</feature>
<dbReference type="OrthoDB" id="3534386at2"/>
<dbReference type="EMBL" id="VKHT01000491">
    <property type="protein sequence ID" value="MBB0245438.1"/>
    <property type="molecule type" value="Genomic_DNA"/>
</dbReference>
<evidence type="ECO:0000256" key="1">
    <source>
        <dbReference type="SAM" id="MobiDB-lite"/>
    </source>
</evidence>
<dbReference type="PANTHER" id="PTHR36221:SF1">
    <property type="entry name" value="DUF742 DOMAIN-CONTAINING PROTEIN"/>
    <property type="match status" value="1"/>
</dbReference>
<dbReference type="Proteomes" id="UP000538929">
    <property type="component" value="Unassembled WGS sequence"/>
</dbReference>